<proteinExistence type="inferred from homology"/>
<evidence type="ECO:0000256" key="5">
    <source>
        <dbReference type="HAMAP-Rule" id="MF_01328"/>
    </source>
</evidence>
<dbReference type="PANTHER" id="PTHR10746">
    <property type="entry name" value="50S RIBOSOMAL PROTEIN L4"/>
    <property type="match status" value="1"/>
</dbReference>
<feature type="compositionally biased region" description="Basic residues" evidence="6">
    <location>
        <begin position="60"/>
        <end position="71"/>
    </location>
</feature>
<gene>
    <name evidence="5" type="primary">rplD</name>
    <name evidence="7" type="ORF">ENS31_10255</name>
</gene>
<evidence type="ECO:0000256" key="6">
    <source>
        <dbReference type="SAM" id="MobiDB-lite"/>
    </source>
</evidence>
<dbReference type="InterPro" id="IPR023574">
    <property type="entry name" value="Ribosomal_uL4_dom_sf"/>
</dbReference>
<dbReference type="RefSeq" id="WP_304145015.1">
    <property type="nucleotide sequence ID" value="NZ_JAOAIE010000048.1"/>
</dbReference>
<protein>
    <recommendedName>
        <fullName evidence="4 5">Large ribosomal subunit protein uL4</fullName>
    </recommendedName>
</protein>
<comment type="caution">
    <text evidence="7">The sequence shown here is derived from an EMBL/GenBank/DDBJ whole genome shotgun (WGS) entry which is preliminary data.</text>
</comment>
<comment type="function">
    <text evidence="5">Forms part of the polypeptide exit tunnel.</text>
</comment>
<dbReference type="EMBL" id="DSUJ01000008">
    <property type="protein sequence ID" value="HFI91892.1"/>
    <property type="molecule type" value="Genomic_DNA"/>
</dbReference>
<name>A0A7V3E804_9BACT</name>
<dbReference type="SUPFAM" id="SSF52166">
    <property type="entry name" value="Ribosomal protein L4"/>
    <property type="match status" value="1"/>
</dbReference>
<evidence type="ECO:0000256" key="1">
    <source>
        <dbReference type="ARBA" id="ARBA00010528"/>
    </source>
</evidence>
<accession>A0A7V3E804</accession>
<dbReference type="GO" id="GO:0019843">
    <property type="term" value="F:rRNA binding"/>
    <property type="evidence" value="ECO:0007669"/>
    <property type="project" value="UniProtKB-UniRule"/>
</dbReference>
<dbReference type="InterPro" id="IPR002136">
    <property type="entry name" value="Ribosomal_uL4"/>
</dbReference>
<comment type="subunit">
    <text evidence="5">Part of the 50S ribosomal subunit.</text>
</comment>
<keyword evidence="3 5" id="KW-0687">Ribonucleoprotein</keyword>
<dbReference type="PANTHER" id="PTHR10746:SF6">
    <property type="entry name" value="LARGE RIBOSOMAL SUBUNIT PROTEIN UL4M"/>
    <property type="match status" value="1"/>
</dbReference>
<organism evidence="7">
    <name type="scientific">Ignavibacterium album</name>
    <dbReference type="NCBI Taxonomy" id="591197"/>
    <lineage>
        <taxon>Bacteria</taxon>
        <taxon>Pseudomonadati</taxon>
        <taxon>Ignavibacteriota</taxon>
        <taxon>Ignavibacteria</taxon>
        <taxon>Ignavibacteriales</taxon>
        <taxon>Ignavibacteriaceae</taxon>
        <taxon>Ignavibacterium</taxon>
    </lineage>
</organism>
<keyword evidence="2 5" id="KW-0689">Ribosomal protein</keyword>
<evidence type="ECO:0000256" key="3">
    <source>
        <dbReference type="ARBA" id="ARBA00023274"/>
    </source>
</evidence>
<dbReference type="GO" id="GO:1990904">
    <property type="term" value="C:ribonucleoprotein complex"/>
    <property type="evidence" value="ECO:0007669"/>
    <property type="project" value="UniProtKB-KW"/>
</dbReference>
<comment type="similarity">
    <text evidence="1 5">Belongs to the universal ribosomal protein uL4 family.</text>
</comment>
<dbReference type="GO" id="GO:0003735">
    <property type="term" value="F:structural constituent of ribosome"/>
    <property type="evidence" value="ECO:0007669"/>
    <property type="project" value="InterPro"/>
</dbReference>
<feature type="region of interest" description="Disordered" evidence="6">
    <location>
        <begin position="46"/>
        <end position="75"/>
    </location>
</feature>
<sequence>MTVDVLKIDGSKSGEKIELSENIFAIEPNDHAIYLDVKAYLANQRQGTHKAKERGEVRGGGKKPWKQKGRGGARAGTIRSPLWVGGGTIFGPRPRDYRQDLPKKVKQLARKSALSYKVKDEQLIVVEDFTFDKPKTKDFVNVLNSLKLSGKKVLLLTGDYKPEVYKSGRNIPKVQILEAANATTYDLLNNQVLVMQKSAVNVIENILSKNREAVN</sequence>
<evidence type="ECO:0000256" key="4">
    <source>
        <dbReference type="ARBA" id="ARBA00035244"/>
    </source>
</evidence>
<evidence type="ECO:0000313" key="7">
    <source>
        <dbReference type="EMBL" id="HFI91892.1"/>
    </source>
</evidence>
<comment type="function">
    <text evidence="5">One of the primary rRNA binding proteins, this protein initially binds near the 5'-end of the 23S rRNA. It is important during the early stages of 50S assembly. It makes multiple contacts with different domains of the 23S rRNA in the assembled 50S subunit and ribosome.</text>
</comment>
<dbReference type="AlphaFoldDB" id="A0A7V3E804"/>
<reference evidence="7" key="1">
    <citation type="journal article" date="2020" name="mSystems">
        <title>Genome- and Community-Level Interaction Insights into Carbon Utilization and Element Cycling Functions of Hydrothermarchaeota in Hydrothermal Sediment.</title>
        <authorList>
            <person name="Zhou Z."/>
            <person name="Liu Y."/>
            <person name="Xu W."/>
            <person name="Pan J."/>
            <person name="Luo Z.H."/>
            <person name="Li M."/>
        </authorList>
    </citation>
    <scope>NUCLEOTIDE SEQUENCE [LARGE SCALE GENOMIC DNA]</scope>
    <source>
        <strain evidence="7">SpSt-479</strain>
    </source>
</reference>
<dbReference type="NCBIfam" id="TIGR03953">
    <property type="entry name" value="rplD_bact"/>
    <property type="match status" value="1"/>
</dbReference>
<dbReference type="Pfam" id="PF00573">
    <property type="entry name" value="Ribosomal_L4"/>
    <property type="match status" value="1"/>
</dbReference>
<evidence type="ECO:0000256" key="2">
    <source>
        <dbReference type="ARBA" id="ARBA00022980"/>
    </source>
</evidence>
<dbReference type="GO" id="GO:0005840">
    <property type="term" value="C:ribosome"/>
    <property type="evidence" value="ECO:0007669"/>
    <property type="project" value="UniProtKB-KW"/>
</dbReference>
<dbReference type="InterPro" id="IPR013005">
    <property type="entry name" value="Ribosomal_uL4-like"/>
</dbReference>
<dbReference type="HAMAP" id="MF_01328_B">
    <property type="entry name" value="Ribosomal_uL4_B"/>
    <property type="match status" value="1"/>
</dbReference>
<dbReference type="Gene3D" id="3.40.1370.10">
    <property type="match status" value="1"/>
</dbReference>
<keyword evidence="5" id="KW-0699">rRNA-binding</keyword>
<keyword evidence="5" id="KW-0694">RNA-binding</keyword>
<dbReference type="GO" id="GO:0006412">
    <property type="term" value="P:translation"/>
    <property type="evidence" value="ECO:0007669"/>
    <property type="project" value="UniProtKB-UniRule"/>
</dbReference>